<dbReference type="SUPFAM" id="SSF46785">
    <property type="entry name" value="Winged helix' DNA-binding domain"/>
    <property type="match status" value="1"/>
</dbReference>
<evidence type="ECO:0000313" key="3">
    <source>
        <dbReference type="Proteomes" id="UP001596254"/>
    </source>
</evidence>
<comment type="caution">
    <text evidence="2">The sequence shown here is derived from an EMBL/GenBank/DDBJ whole genome shotgun (WGS) entry which is preliminary data.</text>
</comment>
<dbReference type="EMBL" id="JBHSSK010000030">
    <property type="protein sequence ID" value="MFC6208125.1"/>
    <property type="molecule type" value="Genomic_DNA"/>
</dbReference>
<dbReference type="InterPro" id="IPR000835">
    <property type="entry name" value="HTH_MarR-typ"/>
</dbReference>
<protein>
    <submittedName>
        <fullName evidence="2">MarR family winged helix-turn-helix transcriptional regulator</fullName>
    </submittedName>
</protein>
<feature type="domain" description="HTH marR-type" evidence="1">
    <location>
        <begin position="1"/>
        <end position="137"/>
    </location>
</feature>
<proteinExistence type="predicted"/>
<reference evidence="3" key="1">
    <citation type="journal article" date="2019" name="Int. J. Syst. Evol. Microbiol.">
        <title>The Global Catalogue of Microorganisms (GCM) 10K type strain sequencing project: providing services to taxonomists for standard genome sequencing and annotation.</title>
        <authorList>
            <consortium name="The Broad Institute Genomics Platform"/>
            <consortium name="The Broad Institute Genome Sequencing Center for Infectious Disease"/>
            <person name="Wu L."/>
            <person name="Ma J."/>
        </authorList>
    </citation>
    <scope>NUCLEOTIDE SEQUENCE [LARGE SCALE GENOMIC DNA]</scope>
    <source>
        <strain evidence="3">CCM 8905</strain>
    </source>
</reference>
<name>A0ABW1SVG5_9LACO</name>
<dbReference type="InterPro" id="IPR036388">
    <property type="entry name" value="WH-like_DNA-bd_sf"/>
</dbReference>
<dbReference type="RefSeq" id="WP_125694613.1">
    <property type="nucleotide sequence ID" value="NZ_JBHSSK010000030.1"/>
</dbReference>
<evidence type="ECO:0000313" key="2">
    <source>
        <dbReference type="EMBL" id="MFC6208125.1"/>
    </source>
</evidence>
<gene>
    <name evidence="2" type="ORF">ACFP1G_11690</name>
</gene>
<dbReference type="Gene3D" id="1.10.10.10">
    <property type="entry name" value="Winged helix-like DNA-binding domain superfamily/Winged helix DNA-binding domain"/>
    <property type="match status" value="1"/>
</dbReference>
<dbReference type="Proteomes" id="UP001596254">
    <property type="component" value="Unassembled WGS sequence"/>
</dbReference>
<dbReference type="Pfam" id="PF12802">
    <property type="entry name" value="MarR_2"/>
    <property type="match status" value="1"/>
</dbReference>
<accession>A0ABW1SVG5</accession>
<evidence type="ECO:0000259" key="1">
    <source>
        <dbReference type="PROSITE" id="PS50995"/>
    </source>
</evidence>
<dbReference type="InterPro" id="IPR039422">
    <property type="entry name" value="MarR/SlyA-like"/>
</dbReference>
<dbReference type="PROSITE" id="PS50995">
    <property type="entry name" value="HTH_MARR_2"/>
    <property type="match status" value="1"/>
</dbReference>
<keyword evidence="3" id="KW-1185">Reference proteome</keyword>
<dbReference type="InterPro" id="IPR036390">
    <property type="entry name" value="WH_DNA-bd_sf"/>
</dbReference>
<organism evidence="2 3">
    <name type="scientific">Levilactobacillus tongjiangensis</name>
    <dbReference type="NCBI Taxonomy" id="2486023"/>
    <lineage>
        <taxon>Bacteria</taxon>
        <taxon>Bacillati</taxon>
        <taxon>Bacillota</taxon>
        <taxon>Bacilli</taxon>
        <taxon>Lactobacillales</taxon>
        <taxon>Lactobacillaceae</taxon>
        <taxon>Levilactobacillus</taxon>
    </lineage>
</organism>
<sequence length="146" mass="16548">MANRRLGAWLRDAEHQMNQEMNDFARDYGLTGMQMSVIDYLGRRGAAVTYQVDVEREFHVQRSTASLLVRRMVERGLVTRVVADTDSRKRQLQLTAKGQELVPIVTAHLVKHDAKMVAGLSASEAAAFQRALIQISQWHHSTSEEE</sequence>
<dbReference type="SMART" id="SM00347">
    <property type="entry name" value="HTH_MARR"/>
    <property type="match status" value="1"/>
</dbReference>
<dbReference type="PANTHER" id="PTHR33164">
    <property type="entry name" value="TRANSCRIPTIONAL REGULATOR, MARR FAMILY"/>
    <property type="match status" value="1"/>
</dbReference>
<dbReference type="PANTHER" id="PTHR33164:SF43">
    <property type="entry name" value="HTH-TYPE TRANSCRIPTIONAL REPRESSOR YETL"/>
    <property type="match status" value="1"/>
</dbReference>